<dbReference type="InterPro" id="IPR013087">
    <property type="entry name" value="Znf_C2H2_type"/>
</dbReference>
<dbReference type="FunFam" id="3.30.160.60:FF:002343">
    <property type="entry name" value="Zinc finger protein 33A"/>
    <property type="match status" value="1"/>
</dbReference>
<protein>
    <submittedName>
        <fullName evidence="11">Zinc finger protein 793</fullName>
    </submittedName>
</protein>
<evidence type="ECO:0000256" key="7">
    <source>
        <dbReference type="PROSITE-ProRule" id="PRU00042"/>
    </source>
</evidence>
<organism evidence="10 11">
    <name type="scientific">Lingula anatina</name>
    <name type="common">Brachiopod</name>
    <name type="synonym">Lingula unguis</name>
    <dbReference type="NCBI Taxonomy" id="7574"/>
    <lineage>
        <taxon>Eukaryota</taxon>
        <taxon>Metazoa</taxon>
        <taxon>Spiralia</taxon>
        <taxon>Lophotrochozoa</taxon>
        <taxon>Brachiopoda</taxon>
        <taxon>Linguliformea</taxon>
        <taxon>Lingulata</taxon>
        <taxon>Lingulida</taxon>
        <taxon>Linguloidea</taxon>
        <taxon>Lingulidae</taxon>
        <taxon>Lingula</taxon>
    </lineage>
</organism>
<reference evidence="11" key="1">
    <citation type="journal article" date="2015" name="Nat. Commun.">
        <title>The Lingula genome provides insights into brachiopod evolution and the origin of phosphate biomineralization.</title>
        <authorList>
            <person name="Luo Y.J."/>
            <person name="Takeuchi T."/>
            <person name="Koyanagi R."/>
            <person name="Yamada L."/>
            <person name="Kanda M."/>
            <person name="Khalturina M."/>
            <person name="Fujie M."/>
            <person name="Yamasaki S.I."/>
            <person name="Endo K."/>
            <person name="Satoh N."/>
        </authorList>
    </citation>
    <scope>NUCLEOTIDE SEQUENCE</scope>
</reference>
<dbReference type="PANTHER" id="PTHR16515">
    <property type="entry name" value="PR DOMAIN ZINC FINGER PROTEIN"/>
    <property type="match status" value="1"/>
</dbReference>
<sequence length="631" mass="71426">MPKLKKAKCRNKPAKTKEKSEKVRQRQAVFESLAHHVSVELDEAYVEFTDGMDSVDNITPEGVVTHIKSEPGGEDLAHYVHDKDSPLTDQGHDGLNRKPDQVVVHVPYIKTEPSDSSENYVHSEDIESPGLLGSQETDHIKHLARQNIAYAHVVSSFNFEHECVKREELGENADKEEEQQQQQSEQRDHFTMPVAVIKLEKVDLASPSNGVSRLEGNLDGDASKNNYSGTTYPADGLGVEDTGFYIRLAPDSQYETETYSVTVNDGFDGQLEDVVPDMKPDVSDDAWELHSELPQPFPVSLHTNIHTGRQQQQDLDQDKTISTAGTKLKKTRASSGKKSTGGSSRKGVKRKNSKYYAHSYVNGSLVTSGAGKSKKKKRGPKSSDMCKYCGEWLGLSQDNSGVKCTRCQSVFHCEGSLVQHQKSHAPRTVPNAKEDRPYSCIYCGKQFTQKGNCKEHERIHTGEKRYQCQYCDKMFYTNSKATVHARIHTGEKRFQCSYCDKRFTESSKCVRHQRIHTGEKPYKCQYCDKAFSVKTNCSIHERLHRRDKPFECQICGKRFAQNGNRKEHEKTHERKEIRKMKKLMKSNVDKDLDKILQKMKKERDETKSSSELDDKNEEGGGPGLEETSGHL</sequence>
<feature type="domain" description="C2H2-type" evidence="9">
    <location>
        <begin position="402"/>
        <end position="429"/>
    </location>
</feature>
<evidence type="ECO:0000256" key="5">
    <source>
        <dbReference type="ARBA" id="ARBA00022833"/>
    </source>
</evidence>
<keyword evidence="4 7" id="KW-0863">Zinc-finger</keyword>
<feature type="domain" description="C2H2-type" evidence="9">
    <location>
        <begin position="494"/>
        <end position="521"/>
    </location>
</feature>
<evidence type="ECO:0000313" key="11">
    <source>
        <dbReference type="RefSeq" id="XP_013384205.1"/>
    </source>
</evidence>
<dbReference type="GO" id="GO:0008270">
    <property type="term" value="F:zinc ion binding"/>
    <property type="evidence" value="ECO:0007669"/>
    <property type="project" value="UniProtKB-KW"/>
</dbReference>
<keyword evidence="2" id="KW-0479">Metal-binding</keyword>
<dbReference type="Proteomes" id="UP000085678">
    <property type="component" value="Unplaced"/>
</dbReference>
<reference evidence="11" key="2">
    <citation type="submission" date="2025-08" db="UniProtKB">
        <authorList>
            <consortium name="RefSeq"/>
        </authorList>
    </citation>
    <scope>IDENTIFICATION</scope>
</reference>
<dbReference type="FunFam" id="3.30.160.60:FF:000029">
    <property type="entry name" value="GLI family zinc finger 4"/>
    <property type="match status" value="1"/>
</dbReference>
<dbReference type="PROSITE" id="PS00028">
    <property type="entry name" value="ZINC_FINGER_C2H2_1"/>
    <property type="match status" value="6"/>
</dbReference>
<evidence type="ECO:0000256" key="4">
    <source>
        <dbReference type="ARBA" id="ARBA00022771"/>
    </source>
</evidence>
<evidence type="ECO:0000256" key="2">
    <source>
        <dbReference type="ARBA" id="ARBA00022723"/>
    </source>
</evidence>
<evidence type="ECO:0000256" key="6">
    <source>
        <dbReference type="ARBA" id="ARBA00023242"/>
    </source>
</evidence>
<evidence type="ECO:0000259" key="9">
    <source>
        <dbReference type="PROSITE" id="PS50157"/>
    </source>
</evidence>
<name>A0A1S3HDV0_LINAN</name>
<feature type="region of interest" description="Disordered" evidence="8">
    <location>
        <begin position="170"/>
        <end position="189"/>
    </location>
</feature>
<dbReference type="OrthoDB" id="7930430at2759"/>
<dbReference type="PROSITE" id="PS50157">
    <property type="entry name" value="ZINC_FINGER_C2H2_2"/>
    <property type="match status" value="6"/>
</dbReference>
<dbReference type="AlphaFoldDB" id="A0A1S3HDV0"/>
<keyword evidence="6" id="KW-0539">Nucleus</keyword>
<feature type="compositionally biased region" description="Polar residues" evidence="8">
    <location>
        <begin position="308"/>
        <end position="325"/>
    </location>
</feature>
<dbReference type="FunFam" id="3.30.160.60:FF:000110">
    <property type="entry name" value="Zinc finger protein-like"/>
    <property type="match status" value="2"/>
</dbReference>
<evidence type="ECO:0000256" key="3">
    <source>
        <dbReference type="ARBA" id="ARBA00022737"/>
    </source>
</evidence>
<dbReference type="Pfam" id="PF00096">
    <property type="entry name" value="zf-C2H2"/>
    <property type="match status" value="2"/>
</dbReference>
<dbReference type="KEGG" id="lak:106154408"/>
<dbReference type="InterPro" id="IPR050331">
    <property type="entry name" value="Zinc_finger"/>
</dbReference>
<feature type="region of interest" description="Disordered" evidence="8">
    <location>
        <begin position="1"/>
        <end position="23"/>
    </location>
</feature>
<keyword evidence="3" id="KW-0677">Repeat</keyword>
<evidence type="ECO:0000256" key="8">
    <source>
        <dbReference type="SAM" id="MobiDB-lite"/>
    </source>
</evidence>
<keyword evidence="5" id="KW-0862">Zinc</keyword>
<dbReference type="SMART" id="SM00355">
    <property type="entry name" value="ZnF_C2H2"/>
    <property type="match status" value="6"/>
</dbReference>
<dbReference type="SUPFAM" id="SSF57667">
    <property type="entry name" value="beta-beta-alpha zinc fingers"/>
    <property type="match status" value="3"/>
</dbReference>
<dbReference type="GO" id="GO:0005634">
    <property type="term" value="C:nucleus"/>
    <property type="evidence" value="ECO:0007669"/>
    <property type="project" value="UniProtKB-SubCell"/>
</dbReference>
<feature type="compositionally biased region" description="Low complexity" evidence="8">
    <location>
        <begin position="333"/>
        <end position="345"/>
    </location>
</feature>
<feature type="domain" description="C2H2-type" evidence="9">
    <location>
        <begin position="550"/>
        <end position="577"/>
    </location>
</feature>
<feature type="domain" description="C2H2-type" evidence="9">
    <location>
        <begin position="522"/>
        <end position="549"/>
    </location>
</feature>
<feature type="region of interest" description="Disordered" evidence="8">
    <location>
        <begin position="308"/>
        <end position="352"/>
    </location>
</feature>
<feature type="compositionally biased region" description="Basic and acidic residues" evidence="8">
    <location>
        <begin position="587"/>
        <end position="613"/>
    </location>
</feature>
<feature type="domain" description="C2H2-type" evidence="9">
    <location>
        <begin position="466"/>
        <end position="493"/>
    </location>
</feature>
<dbReference type="PANTHER" id="PTHR16515:SF49">
    <property type="entry name" value="GASTRULA ZINC FINGER PROTEIN XLCGF49.1-LIKE-RELATED"/>
    <property type="match status" value="1"/>
</dbReference>
<dbReference type="GO" id="GO:0010468">
    <property type="term" value="P:regulation of gene expression"/>
    <property type="evidence" value="ECO:0007669"/>
    <property type="project" value="TreeGrafter"/>
</dbReference>
<accession>A0A1S3HDV0</accession>
<dbReference type="InterPro" id="IPR036236">
    <property type="entry name" value="Znf_C2H2_sf"/>
</dbReference>
<feature type="region of interest" description="Disordered" evidence="8">
    <location>
        <begin position="583"/>
        <end position="631"/>
    </location>
</feature>
<keyword evidence="10" id="KW-1185">Reference proteome</keyword>
<dbReference type="FunFam" id="3.30.160.60:FF:000688">
    <property type="entry name" value="zinc finger protein 197 isoform X1"/>
    <property type="match status" value="1"/>
</dbReference>
<comment type="subcellular location">
    <subcellularLocation>
        <location evidence="1">Nucleus</location>
    </subcellularLocation>
</comment>
<feature type="compositionally biased region" description="Basic residues" evidence="8">
    <location>
        <begin position="1"/>
        <end position="14"/>
    </location>
</feature>
<dbReference type="RefSeq" id="XP_013384205.1">
    <property type="nucleotide sequence ID" value="XM_013528751.1"/>
</dbReference>
<dbReference type="InParanoid" id="A0A1S3HDV0"/>
<evidence type="ECO:0000313" key="10">
    <source>
        <dbReference type="Proteomes" id="UP000085678"/>
    </source>
</evidence>
<dbReference type="GeneID" id="106154408"/>
<evidence type="ECO:0000256" key="1">
    <source>
        <dbReference type="ARBA" id="ARBA00004123"/>
    </source>
</evidence>
<feature type="domain" description="C2H2-type" evidence="9">
    <location>
        <begin position="438"/>
        <end position="465"/>
    </location>
</feature>
<dbReference type="Gene3D" id="3.30.160.60">
    <property type="entry name" value="Classic Zinc Finger"/>
    <property type="match status" value="5"/>
</dbReference>
<gene>
    <name evidence="11" type="primary">LOC106154408</name>
</gene>
<proteinExistence type="predicted"/>